<gene>
    <name evidence="6" type="ORF">METZ01_LOCUS455117</name>
</gene>
<proteinExistence type="predicted"/>
<dbReference type="PANTHER" id="PTHR11878:SF65">
    <property type="entry name" value="NA_CA-EXCHANGE PROTEIN, ISOFORM G"/>
    <property type="match status" value="1"/>
</dbReference>
<sequence length="253" mass="26596">ITDNDALPTIYFRNASANSTESDNTFEIIADLNTPSGRTVTCGYAVNTDSTTASGSGVDYSFTNGTFSFSEGIVADTVTLTIVDDELYENDERVYINLTTDTTNVDYGVTTSFYYTIENGEDPPTIAFIASSAVVSEGDIAVNIPVVLNKVSGLDASADYTVTGGTATGGGEDYDLADGTLTISAGSDTIYINIDMTDDYDVETVENIILELSNPSAATLGVMSQIDITVSDNDDPPADFTLGDVTTLGDVIV</sequence>
<dbReference type="InterPro" id="IPR038081">
    <property type="entry name" value="CalX-like_sf"/>
</dbReference>
<protein>
    <recommendedName>
        <fullName evidence="5">Calx-beta domain-containing protein</fullName>
    </recommendedName>
</protein>
<evidence type="ECO:0000256" key="2">
    <source>
        <dbReference type="ARBA" id="ARBA00022737"/>
    </source>
</evidence>
<evidence type="ECO:0000313" key="6">
    <source>
        <dbReference type="EMBL" id="SVE02263.1"/>
    </source>
</evidence>
<dbReference type="PANTHER" id="PTHR11878">
    <property type="entry name" value="SODIUM/CALCIUM EXCHANGER"/>
    <property type="match status" value="1"/>
</dbReference>
<feature type="non-terminal residue" evidence="6">
    <location>
        <position position="1"/>
    </location>
</feature>
<keyword evidence="2" id="KW-0677">Repeat</keyword>
<name>A0A383A3R5_9ZZZZ</name>
<evidence type="ECO:0000256" key="3">
    <source>
        <dbReference type="ARBA" id="ARBA00022837"/>
    </source>
</evidence>
<feature type="non-terminal residue" evidence="6">
    <location>
        <position position="253"/>
    </location>
</feature>
<organism evidence="6">
    <name type="scientific">marine metagenome</name>
    <dbReference type="NCBI Taxonomy" id="408172"/>
    <lineage>
        <taxon>unclassified sequences</taxon>
        <taxon>metagenomes</taxon>
        <taxon>ecological metagenomes</taxon>
    </lineage>
</organism>
<evidence type="ECO:0000259" key="5">
    <source>
        <dbReference type="SMART" id="SM00237"/>
    </source>
</evidence>
<dbReference type="InterPro" id="IPR051171">
    <property type="entry name" value="CaCA"/>
</dbReference>
<dbReference type="AlphaFoldDB" id="A0A383A3R5"/>
<dbReference type="GO" id="GO:0007154">
    <property type="term" value="P:cell communication"/>
    <property type="evidence" value="ECO:0007669"/>
    <property type="project" value="InterPro"/>
</dbReference>
<keyword evidence="1" id="KW-0732">Signal</keyword>
<dbReference type="GO" id="GO:0030001">
    <property type="term" value="P:metal ion transport"/>
    <property type="evidence" value="ECO:0007669"/>
    <property type="project" value="TreeGrafter"/>
</dbReference>
<dbReference type="SMART" id="SM00237">
    <property type="entry name" value="Calx_beta"/>
    <property type="match status" value="2"/>
</dbReference>
<dbReference type="InterPro" id="IPR003644">
    <property type="entry name" value="Calx_beta"/>
</dbReference>
<dbReference type="SUPFAM" id="SSF141072">
    <property type="entry name" value="CalX-like"/>
    <property type="match status" value="2"/>
</dbReference>
<feature type="domain" description="Calx-beta" evidence="5">
    <location>
        <begin position="115"/>
        <end position="213"/>
    </location>
</feature>
<keyword evidence="3" id="KW-0106">Calcium</keyword>
<feature type="domain" description="Calx-beta" evidence="5">
    <location>
        <begin position="1"/>
        <end position="99"/>
    </location>
</feature>
<accession>A0A383A3R5</accession>
<reference evidence="6" key="1">
    <citation type="submission" date="2018-05" db="EMBL/GenBank/DDBJ databases">
        <authorList>
            <person name="Lanie J.A."/>
            <person name="Ng W.-L."/>
            <person name="Kazmierczak K.M."/>
            <person name="Andrzejewski T.M."/>
            <person name="Davidsen T.M."/>
            <person name="Wayne K.J."/>
            <person name="Tettelin H."/>
            <person name="Glass J.I."/>
            <person name="Rusch D."/>
            <person name="Podicherti R."/>
            <person name="Tsui H.-C.T."/>
            <person name="Winkler M.E."/>
        </authorList>
    </citation>
    <scope>NUCLEOTIDE SEQUENCE</scope>
</reference>
<keyword evidence="4" id="KW-0813">Transport</keyword>
<dbReference type="Pfam" id="PF03160">
    <property type="entry name" value="Calx-beta"/>
    <property type="match status" value="2"/>
</dbReference>
<dbReference type="EMBL" id="UINC01188849">
    <property type="protein sequence ID" value="SVE02263.1"/>
    <property type="molecule type" value="Genomic_DNA"/>
</dbReference>
<evidence type="ECO:0000256" key="4">
    <source>
        <dbReference type="ARBA" id="ARBA00023065"/>
    </source>
</evidence>
<dbReference type="GO" id="GO:0016020">
    <property type="term" value="C:membrane"/>
    <property type="evidence" value="ECO:0007669"/>
    <property type="project" value="InterPro"/>
</dbReference>
<dbReference type="Gene3D" id="2.60.40.2030">
    <property type="match status" value="2"/>
</dbReference>
<evidence type="ECO:0000256" key="1">
    <source>
        <dbReference type="ARBA" id="ARBA00022729"/>
    </source>
</evidence>
<keyword evidence="4" id="KW-0406">Ion transport</keyword>